<evidence type="ECO:0000259" key="5">
    <source>
        <dbReference type="Pfam" id="PF00389"/>
    </source>
</evidence>
<keyword evidence="2 4" id="KW-0560">Oxidoreductase</keyword>
<comment type="similarity">
    <text evidence="1 4">Belongs to the D-isomer specific 2-hydroxyacid dehydrogenase family.</text>
</comment>
<dbReference type="CDD" id="cd12168">
    <property type="entry name" value="Mand_dh_like"/>
    <property type="match status" value="1"/>
</dbReference>
<dbReference type="PROSITE" id="PS00671">
    <property type="entry name" value="D_2_HYDROXYACID_DH_3"/>
    <property type="match status" value="1"/>
</dbReference>
<organism evidence="7 8">
    <name type="scientific">Cylindrobasidium torrendii FP15055 ss-10</name>
    <dbReference type="NCBI Taxonomy" id="1314674"/>
    <lineage>
        <taxon>Eukaryota</taxon>
        <taxon>Fungi</taxon>
        <taxon>Dikarya</taxon>
        <taxon>Basidiomycota</taxon>
        <taxon>Agaricomycotina</taxon>
        <taxon>Agaricomycetes</taxon>
        <taxon>Agaricomycetidae</taxon>
        <taxon>Agaricales</taxon>
        <taxon>Marasmiineae</taxon>
        <taxon>Physalacriaceae</taxon>
        <taxon>Cylindrobasidium</taxon>
    </lineage>
</organism>
<evidence type="ECO:0000259" key="6">
    <source>
        <dbReference type="Pfam" id="PF02826"/>
    </source>
</evidence>
<dbReference type="AlphaFoldDB" id="A0A0D7BEP8"/>
<name>A0A0D7BEP8_9AGAR</name>
<dbReference type="STRING" id="1314674.A0A0D7BEP8"/>
<dbReference type="GO" id="GO:0051287">
    <property type="term" value="F:NAD binding"/>
    <property type="evidence" value="ECO:0007669"/>
    <property type="project" value="InterPro"/>
</dbReference>
<dbReference type="FunFam" id="3.40.50.720:FF:000203">
    <property type="entry name" value="D-3-phosphoglycerate dehydrogenase (SerA)"/>
    <property type="match status" value="1"/>
</dbReference>
<proteinExistence type="inferred from homology"/>
<dbReference type="PANTHER" id="PTHR10996:SF257">
    <property type="entry name" value="GLYOXYLATE REDUCTASE 1"/>
    <property type="match status" value="1"/>
</dbReference>
<evidence type="ECO:0000256" key="3">
    <source>
        <dbReference type="ARBA" id="ARBA00023027"/>
    </source>
</evidence>
<evidence type="ECO:0000256" key="1">
    <source>
        <dbReference type="ARBA" id="ARBA00005854"/>
    </source>
</evidence>
<dbReference type="OrthoDB" id="9991913at2759"/>
<feature type="domain" description="D-isomer specific 2-hydroxyacid dehydrogenase NAD-binding" evidence="6">
    <location>
        <begin position="122"/>
        <end position="295"/>
    </location>
</feature>
<dbReference type="GO" id="GO:0005829">
    <property type="term" value="C:cytosol"/>
    <property type="evidence" value="ECO:0007669"/>
    <property type="project" value="TreeGrafter"/>
</dbReference>
<dbReference type="SUPFAM" id="SSF52283">
    <property type="entry name" value="Formate/glycerate dehydrogenase catalytic domain-like"/>
    <property type="match status" value="1"/>
</dbReference>
<dbReference type="EMBL" id="KN880510">
    <property type="protein sequence ID" value="KIY68071.1"/>
    <property type="molecule type" value="Genomic_DNA"/>
</dbReference>
<accession>A0A0D7BEP8</accession>
<dbReference type="InterPro" id="IPR006140">
    <property type="entry name" value="D-isomer_DH_NAD-bd"/>
</dbReference>
<dbReference type="Gene3D" id="3.40.50.720">
    <property type="entry name" value="NAD(P)-binding Rossmann-like Domain"/>
    <property type="match status" value="2"/>
</dbReference>
<dbReference type="InterPro" id="IPR036291">
    <property type="entry name" value="NAD(P)-bd_dom_sf"/>
</dbReference>
<evidence type="ECO:0000313" key="7">
    <source>
        <dbReference type="EMBL" id="KIY68071.1"/>
    </source>
</evidence>
<sequence length="330" mass="36102">MAPKILFCGTVRWAKKERFDMFEGIAEVLDLDVSDRADLFAAFAQGGKYSDIVAIFRDNSVNERIGPFDRELVDALPASVKWVASNGAGYDNVDFGRLKERDIKLSNTPGAVDDATATTALYLIISALRQFSIGERSLRRGTWKPAVSESAFDLTGKTLGILGLGGIGLRIAELAHAFPMRVVYYNRKPNPNAPEYCEYVGDVKKMLGQADVVSVSVPLNAQTRGLVGEDYIRAMKKGACLVNTARGAVVDEEAMIKALEDGHLGSIGLDVFPDEPNVNPRLLEFTNATLLPHMGTHNQDTSRAMEVRTMQNIVDYLKTGSGKDIIPEMQ</sequence>
<evidence type="ECO:0000256" key="2">
    <source>
        <dbReference type="ARBA" id="ARBA00023002"/>
    </source>
</evidence>
<dbReference type="SUPFAM" id="SSF51735">
    <property type="entry name" value="NAD(P)-binding Rossmann-fold domains"/>
    <property type="match status" value="1"/>
</dbReference>
<evidence type="ECO:0008006" key="9">
    <source>
        <dbReference type="Google" id="ProtNLM"/>
    </source>
</evidence>
<dbReference type="Pfam" id="PF00389">
    <property type="entry name" value="2-Hacid_dh"/>
    <property type="match status" value="1"/>
</dbReference>
<dbReference type="InterPro" id="IPR029753">
    <property type="entry name" value="D-isomer_DH_CS"/>
</dbReference>
<dbReference type="PROSITE" id="PS00065">
    <property type="entry name" value="D_2_HYDROXYACID_DH_1"/>
    <property type="match status" value="1"/>
</dbReference>
<keyword evidence="3" id="KW-0520">NAD</keyword>
<dbReference type="InterPro" id="IPR050223">
    <property type="entry name" value="D-isomer_2-hydroxyacid_DH"/>
</dbReference>
<dbReference type="Proteomes" id="UP000054007">
    <property type="component" value="Unassembled WGS sequence"/>
</dbReference>
<evidence type="ECO:0000256" key="4">
    <source>
        <dbReference type="RuleBase" id="RU003719"/>
    </source>
</evidence>
<dbReference type="InterPro" id="IPR006139">
    <property type="entry name" value="D-isomer_2_OHA_DH_cat_dom"/>
</dbReference>
<dbReference type="GO" id="GO:0016618">
    <property type="term" value="F:hydroxypyruvate reductase [NAD(P)H] activity"/>
    <property type="evidence" value="ECO:0007669"/>
    <property type="project" value="TreeGrafter"/>
</dbReference>
<evidence type="ECO:0000313" key="8">
    <source>
        <dbReference type="Proteomes" id="UP000054007"/>
    </source>
</evidence>
<dbReference type="InterPro" id="IPR029752">
    <property type="entry name" value="D-isomer_DH_CS1"/>
</dbReference>
<feature type="domain" description="D-isomer specific 2-hydroxyacid dehydrogenase catalytic" evidence="5">
    <location>
        <begin position="62"/>
        <end position="323"/>
    </location>
</feature>
<keyword evidence="8" id="KW-1185">Reference proteome</keyword>
<dbReference type="PANTHER" id="PTHR10996">
    <property type="entry name" value="2-HYDROXYACID DEHYDROGENASE-RELATED"/>
    <property type="match status" value="1"/>
</dbReference>
<reference evidence="7 8" key="1">
    <citation type="journal article" date="2015" name="Fungal Genet. Biol.">
        <title>Evolution of novel wood decay mechanisms in Agaricales revealed by the genome sequences of Fistulina hepatica and Cylindrobasidium torrendii.</title>
        <authorList>
            <person name="Floudas D."/>
            <person name="Held B.W."/>
            <person name="Riley R."/>
            <person name="Nagy L.G."/>
            <person name="Koehler G."/>
            <person name="Ransdell A.S."/>
            <person name="Younus H."/>
            <person name="Chow J."/>
            <person name="Chiniquy J."/>
            <person name="Lipzen A."/>
            <person name="Tritt A."/>
            <person name="Sun H."/>
            <person name="Haridas S."/>
            <person name="LaButti K."/>
            <person name="Ohm R.A."/>
            <person name="Kues U."/>
            <person name="Blanchette R.A."/>
            <person name="Grigoriev I.V."/>
            <person name="Minto R.E."/>
            <person name="Hibbett D.S."/>
        </authorList>
    </citation>
    <scope>NUCLEOTIDE SEQUENCE [LARGE SCALE GENOMIC DNA]</scope>
    <source>
        <strain evidence="7 8">FP15055 ss-10</strain>
    </source>
</reference>
<gene>
    <name evidence="7" type="ORF">CYLTODRAFT_490065</name>
</gene>
<dbReference type="Pfam" id="PF02826">
    <property type="entry name" value="2-Hacid_dh_C"/>
    <property type="match status" value="1"/>
</dbReference>
<protein>
    <recommendedName>
        <fullName evidence="9">2-hydroxyacid dehydrogenase</fullName>
    </recommendedName>
</protein>
<dbReference type="GO" id="GO:0030267">
    <property type="term" value="F:glyoxylate reductase (NADPH) activity"/>
    <property type="evidence" value="ECO:0007669"/>
    <property type="project" value="TreeGrafter"/>
</dbReference>